<feature type="non-terminal residue" evidence="1">
    <location>
        <position position="55"/>
    </location>
</feature>
<organism evidence="1 2">
    <name type="scientific">Clarias magur</name>
    <name type="common">Asian catfish</name>
    <name type="synonym">Macropteronotus magur</name>
    <dbReference type="NCBI Taxonomy" id="1594786"/>
    <lineage>
        <taxon>Eukaryota</taxon>
        <taxon>Metazoa</taxon>
        <taxon>Chordata</taxon>
        <taxon>Craniata</taxon>
        <taxon>Vertebrata</taxon>
        <taxon>Euteleostomi</taxon>
        <taxon>Actinopterygii</taxon>
        <taxon>Neopterygii</taxon>
        <taxon>Teleostei</taxon>
        <taxon>Ostariophysi</taxon>
        <taxon>Siluriformes</taxon>
        <taxon>Clariidae</taxon>
        <taxon>Clarias</taxon>
    </lineage>
</organism>
<evidence type="ECO:0000313" key="2">
    <source>
        <dbReference type="Proteomes" id="UP000727407"/>
    </source>
</evidence>
<sequence length="55" mass="6267">MNPVKPMMIYDIPRIVNRSACSCSTNPQEFGSFFLTHLGMPLTSGAFRHFLYQLT</sequence>
<dbReference type="Proteomes" id="UP000727407">
    <property type="component" value="Unassembled WGS sequence"/>
</dbReference>
<dbReference type="AlphaFoldDB" id="A0A8J4TFM2"/>
<name>A0A8J4TFM2_CLAMG</name>
<comment type="caution">
    <text evidence="1">The sequence shown here is derived from an EMBL/GenBank/DDBJ whole genome shotgun (WGS) entry which is preliminary data.</text>
</comment>
<protein>
    <submittedName>
        <fullName evidence="1">Uncharacterized protein</fullName>
    </submittedName>
</protein>
<accession>A0A8J4TFM2</accession>
<keyword evidence="2" id="KW-1185">Reference proteome</keyword>
<proteinExistence type="predicted"/>
<gene>
    <name evidence="1" type="ORF">DAT39_013636</name>
</gene>
<dbReference type="EMBL" id="QNUK01000268">
    <property type="protein sequence ID" value="KAF5896681.1"/>
    <property type="molecule type" value="Genomic_DNA"/>
</dbReference>
<reference evidence="1" key="1">
    <citation type="submission" date="2020-07" db="EMBL/GenBank/DDBJ databases">
        <title>Clarias magur genome sequencing, assembly and annotation.</title>
        <authorList>
            <person name="Kushwaha B."/>
            <person name="Kumar R."/>
            <person name="Das P."/>
            <person name="Joshi C.G."/>
            <person name="Kumar D."/>
            <person name="Nagpure N.S."/>
            <person name="Pandey M."/>
            <person name="Agarwal S."/>
            <person name="Srivastava S."/>
            <person name="Singh M."/>
            <person name="Sahoo L."/>
            <person name="Jayasankar P."/>
            <person name="Meher P.K."/>
            <person name="Koringa P.G."/>
            <person name="Iquebal M.A."/>
            <person name="Das S.P."/>
            <person name="Bit A."/>
            <person name="Patnaik S."/>
            <person name="Patel N."/>
            <person name="Shah T.M."/>
            <person name="Hinsu A."/>
            <person name="Jena J.K."/>
        </authorList>
    </citation>
    <scope>NUCLEOTIDE SEQUENCE</scope>
    <source>
        <strain evidence="1">CIFAMagur01</strain>
        <tissue evidence="1">Testis</tissue>
    </source>
</reference>
<evidence type="ECO:0000313" key="1">
    <source>
        <dbReference type="EMBL" id="KAF5896681.1"/>
    </source>
</evidence>